<dbReference type="PANTHER" id="PTHR30349">
    <property type="entry name" value="PHAGE INTEGRASE-RELATED"/>
    <property type="match status" value="1"/>
</dbReference>
<evidence type="ECO:0000256" key="1">
    <source>
        <dbReference type="ARBA" id="ARBA00022908"/>
    </source>
</evidence>
<dbReference type="InterPro" id="IPR013762">
    <property type="entry name" value="Integrase-like_cat_sf"/>
</dbReference>
<feature type="domain" description="Tyr recombinase" evidence="4">
    <location>
        <begin position="161"/>
        <end position="327"/>
    </location>
</feature>
<name>A0A917DCZ4_9SPHN</name>
<evidence type="ECO:0000313" key="5">
    <source>
        <dbReference type="EMBL" id="GGD29978.1"/>
    </source>
</evidence>
<dbReference type="GO" id="GO:0015074">
    <property type="term" value="P:DNA integration"/>
    <property type="evidence" value="ECO:0007669"/>
    <property type="project" value="UniProtKB-KW"/>
</dbReference>
<dbReference type="InterPro" id="IPR050090">
    <property type="entry name" value="Tyrosine_recombinase_XerCD"/>
</dbReference>
<keyword evidence="6" id="KW-1185">Reference proteome</keyword>
<dbReference type="InterPro" id="IPR002104">
    <property type="entry name" value="Integrase_catalytic"/>
</dbReference>
<dbReference type="EMBL" id="BMIO01000001">
    <property type="protein sequence ID" value="GGD29978.1"/>
    <property type="molecule type" value="Genomic_DNA"/>
</dbReference>
<dbReference type="AlphaFoldDB" id="A0A917DCZ4"/>
<dbReference type="CDD" id="cd00796">
    <property type="entry name" value="INT_Rci_Hp1_C"/>
    <property type="match status" value="1"/>
</dbReference>
<organism evidence="5 6">
    <name type="scientific">Croceicoccus pelagius</name>
    <dbReference type="NCBI Taxonomy" id="1703341"/>
    <lineage>
        <taxon>Bacteria</taxon>
        <taxon>Pseudomonadati</taxon>
        <taxon>Pseudomonadota</taxon>
        <taxon>Alphaproteobacteria</taxon>
        <taxon>Sphingomonadales</taxon>
        <taxon>Erythrobacteraceae</taxon>
        <taxon>Croceicoccus</taxon>
    </lineage>
</organism>
<dbReference type="Proteomes" id="UP000598997">
    <property type="component" value="Unassembled WGS sequence"/>
</dbReference>
<dbReference type="Pfam" id="PF00589">
    <property type="entry name" value="Phage_integrase"/>
    <property type="match status" value="1"/>
</dbReference>
<keyword evidence="2" id="KW-0233">DNA recombination</keyword>
<gene>
    <name evidence="5" type="ORF">GCM10010989_00030</name>
</gene>
<proteinExistence type="predicted"/>
<protein>
    <submittedName>
        <fullName evidence="5">Integrase</fullName>
    </submittedName>
</protein>
<evidence type="ECO:0000313" key="6">
    <source>
        <dbReference type="Proteomes" id="UP000598997"/>
    </source>
</evidence>
<comment type="caution">
    <text evidence="5">The sequence shown here is derived from an EMBL/GenBank/DDBJ whole genome shotgun (WGS) entry which is preliminary data.</text>
</comment>
<dbReference type="SUPFAM" id="SSF56349">
    <property type="entry name" value="DNA breaking-rejoining enzymes"/>
    <property type="match status" value="1"/>
</dbReference>
<dbReference type="RefSeq" id="WP_066766187.1">
    <property type="nucleotide sequence ID" value="NZ_BMIO01000001.1"/>
</dbReference>
<dbReference type="PROSITE" id="PS51898">
    <property type="entry name" value="TYR_RECOMBINASE"/>
    <property type="match status" value="1"/>
</dbReference>
<dbReference type="Gene3D" id="1.10.443.10">
    <property type="entry name" value="Intergrase catalytic core"/>
    <property type="match status" value="1"/>
</dbReference>
<accession>A0A917DCZ4</accession>
<dbReference type="GO" id="GO:0006310">
    <property type="term" value="P:DNA recombination"/>
    <property type="evidence" value="ECO:0007669"/>
    <property type="project" value="UniProtKB-KW"/>
</dbReference>
<evidence type="ECO:0000259" key="4">
    <source>
        <dbReference type="PROSITE" id="PS51898"/>
    </source>
</evidence>
<reference evidence="5 6" key="1">
    <citation type="journal article" date="2014" name="Int. J. Syst. Evol. Microbiol.">
        <title>Complete genome sequence of Corynebacterium casei LMG S-19264T (=DSM 44701T), isolated from a smear-ripened cheese.</title>
        <authorList>
            <consortium name="US DOE Joint Genome Institute (JGI-PGF)"/>
            <person name="Walter F."/>
            <person name="Albersmeier A."/>
            <person name="Kalinowski J."/>
            <person name="Ruckert C."/>
        </authorList>
    </citation>
    <scope>NUCLEOTIDE SEQUENCE [LARGE SCALE GENOMIC DNA]</scope>
    <source>
        <strain evidence="5 6">CGMCC 1.15358</strain>
    </source>
</reference>
<evidence type="ECO:0000256" key="3">
    <source>
        <dbReference type="SAM" id="MobiDB-lite"/>
    </source>
</evidence>
<dbReference type="PANTHER" id="PTHR30349:SF94">
    <property type="entry name" value="INTEGRASE_RECOMBINASE HI_1414-RELATED"/>
    <property type="match status" value="1"/>
</dbReference>
<dbReference type="GO" id="GO:0003677">
    <property type="term" value="F:DNA binding"/>
    <property type="evidence" value="ECO:0007669"/>
    <property type="project" value="InterPro"/>
</dbReference>
<evidence type="ECO:0000256" key="2">
    <source>
        <dbReference type="ARBA" id="ARBA00023172"/>
    </source>
</evidence>
<sequence length="345" mass="39381">MATITKRKGGWSVQVRRKGYAARNKTFPTKAEALAWGREQEALIDKRQLPICEAQLKATSLGQLMEQYRSMVTPTKRSAYTERLRLGRMMNDPVMTTILINLRPGDFASYRDRRLAEVKPGTVRRELYLFANAIDIATKEWAYPFRSNPVRLISLPIANDARDRRLEEGEVEALRNALTSSRNPYIAPIVELAIETGLRRREVLELTWSNVDATRRVAFIPQTKTGQPRTIPLTDRALFLLADLERGNGDQLFPITLNAFKQAWKRVQKRSGLEDLRFHDLRHEALSRFCEMGLSVPELSVISGHKDPRMLFRYAHLRADRLAQKLAGRSWSPSPEPMQGQEAGG</sequence>
<feature type="region of interest" description="Disordered" evidence="3">
    <location>
        <begin position="326"/>
        <end position="345"/>
    </location>
</feature>
<keyword evidence="1" id="KW-0229">DNA integration</keyword>
<dbReference type="InterPro" id="IPR011010">
    <property type="entry name" value="DNA_brk_join_enz"/>
</dbReference>